<dbReference type="Pfam" id="PF01135">
    <property type="entry name" value="PCMT"/>
    <property type="match status" value="1"/>
</dbReference>
<evidence type="ECO:0000256" key="5">
    <source>
        <dbReference type="ARBA" id="ARBA00022691"/>
    </source>
</evidence>
<dbReference type="InterPro" id="IPR020596">
    <property type="entry name" value="rRNA_Ade_Mease_Trfase_CS"/>
</dbReference>
<dbReference type="EMBL" id="MPRJ01000005">
    <property type="protein sequence ID" value="OOZ37669.1"/>
    <property type="molecule type" value="Genomic_DNA"/>
</dbReference>
<dbReference type="CDD" id="cd02440">
    <property type="entry name" value="AdoMet_MTases"/>
    <property type="match status" value="1"/>
</dbReference>
<dbReference type="InterPro" id="IPR029063">
    <property type="entry name" value="SAM-dependent_MTases_sf"/>
</dbReference>
<dbReference type="InterPro" id="IPR020598">
    <property type="entry name" value="rRNA_Ade_methylase_Trfase_N"/>
</dbReference>
<dbReference type="RefSeq" id="WP_078485742.1">
    <property type="nucleotide sequence ID" value="NZ_MPRJ01000005.1"/>
</dbReference>
<name>A0A1T2KXT5_9GAMM</name>
<comment type="caution">
    <text evidence="8">The sequence shown here is derived from an EMBL/GenBank/DDBJ whole genome shotgun (WGS) entry which is preliminary data.</text>
</comment>
<dbReference type="OrthoDB" id="9810066at2"/>
<dbReference type="PANTHER" id="PTHR11579">
    <property type="entry name" value="PROTEIN-L-ISOASPARTATE O-METHYLTRANSFERASE"/>
    <property type="match status" value="1"/>
</dbReference>
<keyword evidence="4 8" id="KW-0808">Transferase</keyword>
<evidence type="ECO:0000256" key="6">
    <source>
        <dbReference type="ARBA" id="ARBA00030757"/>
    </source>
</evidence>
<dbReference type="GO" id="GO:0005737">
    <property type="term" value="C:cytoplasm"/>
    <property type="evidence" value="ECO:0007669"/>
    <property type="project" value="TreeGrafter"/>
</dbReference>
<proteinExistence type="inferred from homology"/>
<dbReference type="InterPro" id="IPR000682">
    <property type="entry name" value="PCMT"/>
</dbReference>
<keyword evidence="9" id="KW-1185">Reference proteome</keyword>
<comment type="similarity">
    <text evidence="1">Belongs to the methyltransferase superfamily. L-isoaspartyl/D-aspartyl protein methyltransferase family.</text>
</comment>
<dbReference type="Gene3D" id="3.40.50.150">
    <property type="entry name" value="Vaccinia Virus protein VP39"/>
    <property type="match status" value="1"/>
</dbReference>
<feature type="domain" description="Ribosomal RNA adenine methylase transferase N-terminal" evidence="7">
    <location>
        <begin position="68"/>
        <end position="200"/>
    </location>
</feature>
<dbReference type="SUPFAM" id="SSF53335">
    <property type="entry name" value="S-adenosyl-L-methionine-dependent methyltransferases"/>
    <property type="match status" value="1"/>
</dbReference>
<evidence type="ECO:0000256" key="4">
    <source>
        <dbReference type="ARBA" id="ARBA00022679"/>
    </source>
</evidence>
<keyword evidence="3 8" id="KW-0489">Methyltransferase</keyword>
<dbReference type="PROSITE" id="PS01131">
    <property type="entry name" value="RRNA_A_DIMETH"/>
    <property type="match status" value="1"/>
</dbReference>
<evidence type="ECO:0000256" key="2">
    <source>
        <dbReference type="ARBA" id="ARBA00013346"/>
    </source>
</evidence>
<dbReference type="GO" id="GO:0004719">
    <property type="term" value="F:protein-L-isoaspartate (D-aspartate) O-methyltransferase activity"/>
    <property type="evidence" value="ECO:0007669"/>
    <property type="project" value="InterPro"/>
</dbReference>
<reference evidence="8 9" key="1">
    <citation type="submission" date="2016-11" db="EMBL/GenBank/DDBJ databases">
        <title>Mixed transmission modes and dynamic genome evolution in an obligate animal-bacterial symbiosis.</title>
        <authorList>
            <person name="Russell S.L."/>
            <person name="Corbett-Detig R.B."/>
            <person name="Cavanaugh C.M."/>
        </authorList>
    </citation>
    <scope>NUCLEOTIDE SEQUENCE [LARGE SCALE GENOMIC DNA]</scope>
    <source>
        <strain evidence="8">Se-Cadez</strain>
    </source>
</reference>
<dbReference type="Proteomes" id="UP000190896">
    <property type="component" value="Unassembled WGS sequence"/>
</dbReference>
<evidence type="ECO:0000313" key="8">
    <source>
        <dbReference type="EMBL" id="OOZ37669.1"/>
    </source>
</evidence>
<organism evidence="8 9">
    <name type="scientific">Solemya velesiana gill symbiont</name>
    <dbReference type="NCBI Taxonomy" id="1918948"/>
    <lineage>
        <taxon>Bacteria</taxon>
        <taxon>Pseudomonadati</taxon>
        <taxon>Pseudomonadota</taxon>
        <taxon>Gammaproteobacteria</taxon>
        <taxon>sulfur-oxidizing symbionts</taxon>
    </lineage>
</organism>
<dbReference type="AlphaFoldDB" id="A0A1T2KXT5"/>
<dbReference type="PANTHER" id="PTHR11579:SF18">
    <property type="entry name" value="PROTEIN-L-ISOASPARTATE O-METHYLTRANSFERASE"/>
    <property type="match status" value="1"/>
</dbReference>
<protein>
    <recommendedName>
        <fullName evidence="2">Protein-L-isoaspartate O-methyltransferase</fullName>
    </recommendedName>
    <alternativeName>
        <fullName evidence="6">Protein L-isoaspartyl methyltransferase</fullName>
    </alternativeName>
</protein>
<evidence type="ECO:0000259" key="7">
    <source>
        <dbReference type="SMART" id="SM00650"/>
    </source>
</evidence>
<accession>A0A1T2KXT5</accession>
<dbReference type="GO" id="GO:0000179">
    <property type="term" value="F:rRNA (adenine-N6,N6-)-dimethyltransferase activity"/>
    <property type="evidence" value="ECO:0007669"/>
    <property type="project" value="InterPro"/>
</dbReference>
<keyword evidence="5" id="KW-0949">S-adenosyl-L-methionine</keyword>
<gene>
    <name evidence="8" type="ORF">BOW51_01405</name>
</gene>
<dbReference type="SMART" id="SM00650">
    <property type="entry name" value="rADc"/>
    <property type="match status" value="1"/>
</dbReference>
<evidence type="ECO:0000313" key="9">
    <source>
        <dbReference type="Proteomes" id="UP000190896"/>
    </source>
</evidence>
<evidence type="ECO:0000256" key="3">
    <source>
        <dbReference type="ARBA" id="ARBA00022603"/>
    </source>
</evidence>
<evidence type="ECO:0000256" key="1">
    <source>
        <dbReference type="ARBA" id="ARBA00005369"/>
    </source>
</evidence>
<sequence length="221" mass="24791">MVAANLEKARFNMVQQQIRPWEVVDQRVIDTLEVLPRDAFVPEEYKNLAYTDTEIPISSDQQMMAPKIEARLLQALNIKESDKVLEIGTGSGFLTACLSKLAASVISFEIDETLYEQASKRLSEQNIKNVDLRNDDGLQQPSIQGAPFDVIAITGSLPVLDDYLKQLQKVGGRMFVVTGDADPMEANLVTRISKDAWRTEALFETELAPLKNAPQREKFTF</sequence>